<accession>A0A7J3SKW6</accession>
<dbReference type="EMBL" id="DTLS01000049">
    <property type="protein sequence ID" value="HGZ59912.1"/>
    <property type="molecule type" value="Genomic_DNA"/>
</dbReference>
<feature type="transmembrane region" description="Helical" evidence="1">
    <location>
        <begin position="42"/>
        <end position="60"/>
    </location>
</feature>
<gene>
    <name evidence="2" type="ORF">ENW83_01725</name>
</gene>
<evidence type="ECO:0000313" key="2">
    <source>
        <dbReference type="EMBL" id="HGZ59912.1"/>
    </source>
</evidence>
<protein>
    <submittedName>
        <fullName evidence="2">Uncharacterized protein</fullName>
    </submittedName>
</protein>
<proteinExistence type="predicted"/>
<dbReference type="AlphaFoldDB" id="A0A7J3SKW6"/>
<sequence>MIGMIIMNNAAFVSAILFSVGLGMLIGVYLKRNGIPFERIKKPASFAFEATILILVFLIGTESSGELGSMGILLGVLSAFLGIFAALMSALTWEIIAKVRRRGK</sequence>
<keyword evidence="1" id="KW-0812">Transmembrane</keyword>
<comment type="caution">
    <text evidence="2">The sequence shown here is derived from an EMBL/GenBank/DDBJ whole genome shotgun (WGS) entry which is preliminary data.</text>
</comment>
<feature type="transmembrane region" description="Helical" evidence="1">
    <location>
        <begin position="6"/>
        <end position="30"/>
    </location>
</feature>
<reference evidence="2" key="1">
    <citation type="journal article" date="2020" name="mSystems">
        <title>Genome- and Community-Level Interaction Insights into Carbon Utilization and Element Cycling Functions of Hydrothermarchaeota in Hydrothermal Sediment.</title>
        <authorList>
            <person name="Zhou Z."/>
            <person name="Liu Y."/>
            <person name="Xu W."/>
            <person name="Pan J."/>
            <person name="Luo Z.H."/>
            <person name="Li M."/>
        </authorList>
    </citation>
    <scope>NUCLEOTIDE SEQUENCE [LARGE SCALE GENOMIC DNA]</scope>
    <source>
        <strain evidence="2">SpSt-885</strain>
    </source>
</reference>
<organism evidence="2">
    <name type="scientific">Fervidicoccus fontis</name>
    <dbReference type="NCBI Taxonomy" id="683846"/>
    <lineage>
        <taxon>Archaea</taxon>
        <taxon>Thermoproteota</taxon>
        <taxon>Thermoprotei</taxon>
        <taxon>Fervidicoccales</taxon>
        <taxon>Fervidicoccaceae</taxon>
        <taxon>Fervidicoccus</taxon>
    </lineage>
</organism>
<keyword evidence="1" id="KW-0472">Membrane</keyword>
<name>A0A7J3SKW6_9CREN</name>
<keyword evidence="1" id="KW-1133">Transmembrane helix</keyword>
<evidence type="ECO:0000256" key="1">
    <source>
        <dbReference type="SAM" id="Phobius"/>
    </source>
</evidence>
<feature type="transmembrane region" description="Helical" evidence="1">
    <location>
        <begin position="72"/>
        <end position="96"/>
    </location>
</feature>